<keyword evidence="3" id="KW-1185">Reference proteome</keyword>
<protein>
    <submittedName>
        <fullName evidence="2">Uncharacterized protein</fullName>
    </submittedName>
</protein>
<sequence>MPLIRSFQRGLSLAVLVTPFAVGCGGGDSANTGGPATAASDSTPAVATSAAAGPTAANENANSAAALATAFPTATVVTDGAETEASESVAVFLDALRRGNEQAANGVLTQKAREALAASQYGIQPLGTPEGVYKIGRVGFPYAEDQGVALVECTWQEPPVDDQPAEKLDIVCEVRKTVEGWRISSIAFTIPETEQTVFIDFEDTASLESTLASAMGDAPPAGAAGEQLPNQTANESSVGLPSQSMPPAGNATVNSFPDFPSPNSQPSQGSVETPPTQIAMPQFGAPVQR</sequence>
<name>A0A518G9V0_9BACT</name>
<dbReference type="AlphaFoldDB" id="A0A518G9V0"/>
<dbReference type="KEGG" id="ahel:Q31a_36920"/>
<gene>
    <name evidence="2" type="ORF">Q31a_36920</name>
</gene>
<organism evidence="2 3">
    <name type="scientific">Aureliella helgolandensis</name>
    <dbReference type="NCBI Taxonomy" id="2527968"/>
    <lineage>
        <taxon>Bacteria</taxon>
        <taxon>Pseudomonadati</taxon>
        <taxon>Planctomycetota</taxon>
        <taxon>Planctomycetia</taxon>
        <taxon>Pirellulales</taxon>
        <taxon>Pirellulaceae</taxon>
        <taxon>Aureliella</taxon>
    </lineage>
</organism>
<dbReference type="PROSITE" id="PS51257">
    <property type="entry name" value="PROKAR_LIPOPROTEIN"/>
    <property type="match status" value="1"/>
</dbReference>
<dbReference type="Proteomes" id="UP000318017">
    <property type="component" value="Chromosome"/>
</dbReference>
<evidence type="ECO:0000313" key="3">
    <source>
        <dbReference type="Proteomes" id="UP000318017"/>
    </source>
</evidence>
<proteinExistence type="predicted"/>
<evidence type="ECO:0000313" key="2">
    <source>
        <dbReference type="EMBL" id="QDV25366.1"/>
    </source>
</evidence>
<dbReference type="RefSeq" id="WP_145080330.1">
    <property type="nucleotide sequence ID" value="NZ_CP036298.1"/>
</dbReference>
<dbReference type="EMBL" id="CP036298">
    <property type="protein sequence ID" value="QDV25366.1"/>
    <property type="molecule type" value="Genomic_DNA"/>
</dbReference>
<reference evidence="2 3" key="1">
    <citation type="submission" date="2019-02" db="EMBL/GenBank/DDBJ databases">
        <title>Deep-cultivation of Planctomycetes and their phenomic and genomic characterization uncovers novel biology.</title>
        <authorList>
            <person name="Wiegand S."/>
            <person name="Jogler M."/>
            <person name="Boedeker C."/>
            <person name="Pinto D."/>
            <person name="Vollmers J."/>
            <person name="Rivas-Marin E."/>
            <person name="Kohn T."/>
            <person name="Peeters S.H."/>
            <person name="Heuer A."/>
            <person name="Rast P."/>
            <person name="Oberbeckmann S."/>
            <person name="Bunk B."/>
            <person name="Jeske O."/>
            <person name="Meyerdierks A."/>
            <person name="Storesund J.E."/>
            <person name="Kallscheuer N."/>
            <person name="Luecker S."/>
            <person name="Lage O.M."/>
            <person name="Pohl T."/>
            <person name="Merkel B.J."/>
            <person name="Hornburger P."/>
            <person name="Mueller R.-W."/>
            <person name="Bruemmer F."/>
            <person name="Labrenz M."/>
            <person name="Spormann A.M."/>
            <person name="Op den Camp H."/>
            <person name="Overmann J."/>
            <person name="Amann R."/>
            <person name="Jetten M.S.M."/>
            <person name="Mascher T."/>
            <person name="Medema M.H."/>
            <person name="Devos D.P."/>
            <person name="Kaster A.-K."/>
            <person name="Ovreas L."/>
            <person name="Rohde M."/>
            <person name="Galperin M.Y."/>
            <person name="Jogler C."/>
        </authorList>
    </citation>
    <scope>NUCLEOTIDE SEQUENCE [LARGE SCALE GENOMIC DNA]</scope>
    <source>
        <strain evidence="2 3">Q31a</strain>
    </source>
</reference>
<evidence type="ECO:0000256" key="1">
    <source>
        <dbReference type="SAM" id="MobiDB-lite"/>
    </source>
</evidence>
<accession>A0A518G9V0</accession>
<feature type="compositionally biased region" description="Low complexity" evidence="1">
    <location>
        <begin position="214"/>
        <end position="225"/>
    </location>
</feature>
<feature type="region of interest" description="Disordered" evidence="1">
    <location>
        <begin position="214"/>
        <end position="289"/>
    </location>
</feature>
<feature type="compositionally biased region" description="Polar residues" evidence="1">
    <location>
        <begin position="228"/>
        <end position="276"/>
    </location>
</feature>